<proteinExistence type="predicted"/>
<feature type="compositionally biased region" description="Polar residues" evidence="1">
    <location>
        <begin position="221"/>
        <end position="232"/>
    </location>
</feature>
<dbReference type="EMBL" id="JABCKI010000188">
    <property type="protein sequence ID" value="KAG5651867.1"/>
    <property type="molecule type" value="Genomic_DNA"/>
</dbReference>
<feature type="region of interest" description="Disordered" evidence="1">
    <location>
        <begin position="221"/>
        <end position="243"/>
    </location>
</feature>
<evidence type="ECO:0000313" key="2">
    <source>
        <dbReference type="EMBL" id="KAG5651867.1"/>
    </source>
</evidence>
<feature type="compositionally biased region" description="Polar residues" evidence="1">
    <location>
        <begin position="391"/>
        <end position="407"/>
    </location>
</feature>
<feature type="compositionally biased region" description="Low complexity" evidence="1">
    <location>
        <begin position="364"/>
        <end position="374"/>
    </location>
</feature>
<accession>A0A9P7GRV3</accession>
<dbReference type="Proteomes" id="UP000717328">
    <property type="component" value="Unassembled WGS sequence"/>
</dbReference>
<feature type="compositionally biased region" description="Pro residues" evidence="1">
    <location>
        <begin position="305"/>
        <end position="322"/>
    </location>
</feature>
<name>A0A9P7GRV3_9AGAR</name>
<feature type="region of interest" description="Disordered" evidence="1">
    <location>
        <begin position="257"/>
        <end position="470"/>
    </location>
</feature>
<keyword evidence="3" id="KW-1185">Reference proteome</keyword>
<organism evidence="2 3">
    <name type="scientific">Sphagnurus paluster</name>
    <dbReference type="NCBI Taxonomy" id="117069"/>
    <lineage>
        <taxon>Eukaryota</taxon>
        <taxon>Fungi</taxon>
        <taxon>Dikarya</taxon>
        <taxon>Basidiomycota</taxon>
        <taxon>Agaricomycotina</taxon>
        <taxon>Agaricomycetes</taxon>
        <taxon>Agaricomycetidae</taxon>
        <taxon>Agaricales</taxon>
        <taxon>Tricholomatineae</taxon>
        <taxon>Lyophyllaceae</taxon>
        <taxon>Sphagnurus</taxon>
    </lineage>
</organism>
<gene>
    <name evidence="2" type="ORF">H0H81_007114</name>
</gene>
<reference evidence="2" key="1">
    <citation type="submission" date="2021-02" db="EMBL/GenBank/DDBJ databases">
        <authorList>
            <person name="Nieuwenhuis M."/>
            <person name="Van De Peppel L.J.J."/>
        </authorList>
    </citation>
    <scope>NUCLEOTIDE SEQUENCE</scope>
    <source>
        <strain evidence="2">D49</strain>
    </source>
</reference>
<evidence type="ECO:0000313" key="3">
    <source>
        <dbReference type="Proteomes" id="UP000717328"/>
    </source>
</evidence>
<feature type="compositionally biased region" description="Low complexity" evidence="1">
    <location>
        <begin position="291"/>
        <end position="304"/>
    </location>
</feature>
<sequence>MAEIQWPTTAPAKGKGMSDGVFIEMRGLHWKGSETFLRRGALLRSCTTASLKGPIAILEPAVDSLPPRLEVFETLHDKYDMRPLQVHHGVSVLLLDYLLVTSLFLVSDAQEWMVVDRFSGQDLVIPIGNVFDPPKSAPSDISLSTSDLQWRKIMYGEPLFPKRISRESMSSVSSVSSASTEDTGVCMVQTARIGYGRRATSPVPSAWESEDVHNQIFYTPSVATAGPSSPASESIFYPRSRGAAPSHTYLDPSFYAEEEDVPPVPPIPARFSTTSGPSSSRNPEQRHRPSSSHSTTSGGATRRLPNPPLPPVLPLIPRPRSTPPRSAAAMPQHTRTSSNARPEAGSASTPRKPRQLPQPPGQVSASTPSTPLSGGTHGSGSGHARTRSHSQSRSVARQGQIRDQSLMQEKWGHASPSGTHRQPHSPGARALPSPPTSSPRPRKEGEVRGPGMMFDLPPPAYNSINFFTPE</sequence>
<dbReference type="AlphaFoldDB" id="A0A9P7GRV3"/>
<evidence type="ECO:0000256" key="1">
    <source>
        <dbReference type="SAM" id="MobiDB-lite"/>
    </source>
</evidence>
<protein>
    <submittedName>
        <fullName evidence="2">Uncharacterized protein</fullName>
    </submittedName>
</protein>
<dbReference type="OrthoDB" id="3270497at2759"/>
<reference evidence="2" key="2">
    <citation type="submission" date="2021-10" db="EMBL/GenBank/DDBJ databases">
        <title>Phylogenomics reveals ancestral predisposition of the termite-cultivated fungus Termitomyces towards a domesticated lifestyle.</title>
        <authorList>
            <person name="Auxier B."/>
            <person name="Grum-Grzhimaylo A."/>
            <person name="Cardenas M.E."/>
            <person name="Lodge J.D."/>
            <person name="Laessoe T."/>
            <person name="Pedersen O."/>
            <person name="Smith M.E."/>
            <person name="Kuyper T.W."/>
            <person name="Franco-Molano E.A."/>
            <person name="Baroni T.J."/>
            <person name="Aanen D.K."/>
        </authorList>
    </citation>
    <scope>NUCLEOTIDE SEQUENCE</scope>
    <source>
        <strain evidence="2">D49</strain>
    </source>
</reference>
<feature type="compositionally biased region" description="Polar residues" evidence="1">
    <location>
        <begin position="271"/>
        <end position="282"/>
    </location>
</feature>
<comment type="caution">
    <text evidence="2">The sequence shown here is derived from an EMBL/GenBank/DDBJ whole genome shotgun (WGS) entry which is preliminary data.</text>
</comment>